<proteinExistence type="predicted"/>
<protein>
    <recommendedName>
        <fullName evidence="1">YopX protein domain-containing protein</fullName>
    </recommendedName>
</protein>
<comment type="caution">
    <text evidence="2">The sequence shown here is derived from an EMBL/GenBank/DDBJ whole genome shotgun (WGS) entry which is preliminary data.</text>
</comment>
<dbReference type="Proteomes" id="UP000234951">
    <property type="component" value="Unassembled WGS sequence"/>
</dbReference>
<dbReference type="OrthoDB" id="1809393at2"/>
<evidence type="ECO:0000313" key="4">
    <source>
        <dbReference type="Proteomes" id="UP000234951"/>
    </source>
</evidence>
<reference evidence="2 4" key="1">
    <citation type="submission" date="2017-11" db="EMBL/GenBank/DDBJ databases">
        <title>Comparitive Functional Genomics of Dry Heat Resistant strains isolated from the Viking Spacecraft.</title>
        <authorList>
            <person name="Seuylemezian A."/>
            <person name="Cooper K."/>
            <person name="Vaishampayan P."/>
        </authorList>
    </citation>
    <scope>NUCLEOTIDE SEQUENCE [LARGE SCALE GENOMIC DNA]</scope>
    <source>
        <strain evidence="2 4">M4.6</strain>
    </source>
</reference>
<accession>A0A2N5GPJ4</accession>
<reference evidence="3 5" key="2">
    <citation type="submission" date="2017-12" db="EMBL/GenBank/DDBJ databases">
        <title>Comparative Functional Genomics of Dry Heat Resistant strains isolated from the Viking Spacecraft.</title>
        <authorList>
            <person name="Seuylemezian A."/>
            <person name="Cooper K."/>
            <person name="Vaishampayan P."/>
        </authorList>
    </citation>
    <scope>NUCLEOTIDE SEQUENCE [LARGE SCALE GENOMIC DNA]</scope>
    <source>
        <strain evidence="3 5">ATCC 29669</strain>
    </source>
</reference>
<dbReference type="InterPro" id="IPR019096">
    <property type="entry name" value="YopX_protein"/>
</dbReference>
<dbReference type="AlphaFoldDB" id="A0A2N5GPJ4"/>
<keyword evidence="5" id="KW-1185">Reference proteome</keyword>
<evidence type="ECO:0000313" key="5">
    <source>
        <dbReference type="Proteomes" id="UP000235114"/>
    </source>
</evidence>
<dbReference type="SUPFAM" id="SSF159006">
    <property type="entry name" value="YopX-like"/>
    <property type="match status" value="1"/>
</dbReference>
<evidence type="ECO:0000259" key="1">
    <source>
        <dbReference type="Pfam" id="PF09643"/>
    </source>
</evidence>
<name>A0A2N5GPJ4_9BACI</name>
<organism evidence="2 4">
    <name type="scientific">Bacillus canaveralius</name>
    <dbReference type="NCBI Taxonomy" id="1403243"/>
    <lineage>
        <taxon>Bacteria</taxon>
        <taxon>Bacillati</taxon>
        <taxon>Bacillota</taxon>
        <taxon>Bacilli</taxon>
        <taxon>Bacillales</taxon>
        <taxon>Bacillaceae</taxon>
        <taxon>Bacillus</taxon>
    </lineage>
</organism>
<evidence type="ECO:0000313" key="3">
    <source>
        <dbReference type="EMBL" id="PLS00787.1"/>
    </source>
</evidence>
<dbReference type="EMBL" id="PGVA01000012">
    <property type="protein sequence ID" value="PLR84635.1"/>
    <property type="molecule type" value="Genomic_DNA"/>
</dbReference>
<dbReference type="Gene3D" id="2.30.30.290">
    <property type="entry name" value="YopX-like domains"/>
    <property type="match status" value="1"/>
</dbReference>
<evidence type="ECO:0000313" key="2">
    <source>
        <dbReference type="EMBL" id="PLR84635.1"/>
    </source>
</evidence>
<dbReference type="EMBL" id="PGVD01000003">
    <property type="protein sequence ID" value="PLS00787.1"/>
    <property type="molecule type" value="Genomic_DNA"/>
</dbReference>
<sequence length="121" mass="14207">MREIKFRAWDGELMHNVSELHFCMGPRLDGKGLKFYGPGVGQGWIDGKKVHLMQYTGLKDNNDVEIYEGDVCTIWMGVKQDKPYVVEDLRELYSDMNHADRYYRITRIEVIGNKYENPELM</sequence>
<dbReference type="InterPro" id="IPR023385">
    <property type="entry name" value="YopX-like_C"/>
</dbReference>
<dbReference type="Proteomes" id="UP000235114">
    <property type="component" value="Unassembled WGS sequence"/>
</dbReference>
<dbReference type="Pfam" id="PF09643">
    <property type="entry name" value="YopX"/>
    <property type="match status" value="1"/>
</dbReference>
<gene>
    <name evidence="2" type="ORF">CU635_06065</name>
    <name evidence="3" type="ORF">CVD25_00955</name>
</gene>
<dbReference type="RefSeq" id="WP_101576284.1">
    <property type="nucleotide sequence ID" value="NZ_PGVA01000012.1"/>
</dbReference>
<feature type="domain" description="YopX protein" evidence="1">
    <location>
        <begin position="5"/>
        <end position="121"/>
    </location>
</feature>